<dbReference type="AlphaFoldDB" id="A0A841JWD2"/>
<dbReference type="HAMAP" id="MF_00386">
    <property type="entry name" value="UPF0161_YidD"/>
    <property type="match status" value="1"/>
</dbReference>
<dbReference type="SMART" id="SM01234">
    <property type="entry name" value="Haemolytic"/>
    <property type="match status" value="1"/>
</dbReference>
<keyword evidence="1" id="KW-0472">Membrane</keyword>
<feature type="region of interest" description="Disordered" evidence="2">
    <location>
        <begin position="80"/>
        <end position="106"/>
    </location>
</feature>
<dbReference type="OrthoDB" id="9801753at2"/>
<comment type="similarity">
    <text evidence="1">Belongs to the UPF0161 family.</text>
</comment>
<evidence type="ECO:0000313" key="4">
    <source>
        <dbReference type="Proteomes" id="UP000538666"/>
    </source>
</evidence>
<comment type="function">
    <text evidence="1">Could be involved in insertion of integral membrane proteins into the membrane.</text>
</comment>
<proteinExistence type="inferred from homology"/>
<protein>
    <recommendedName>
        <fullName evidence="1">Putative membrane protein insertion efficiency factor</fullName>
    </recommendedName>
</protein>
<keyword evidence="4" id="KW-1185">Reference proteome</keyword>
<dbReference type="EMBL" id="JACHEK010000007">
    <property type="protein sequence ID" value="MBB6145713.1"/>
    <property type="molecule type" value="Genomic_DNA"/>
</dbReference>
<dbReference type="GO" id="GO:0005886">
    <property type="term" value="C:plasma membrane"/>
    <property type="evidence" value="ECO:0007669"/>
    <property type="project" value="UniProtKB-SubCell"/>
</dbReference>
<dbReference type="InterPro" id="IPR002696">
    <property type="entry name" value="Membr_insert_effic_factor_YidD"/>
</dbReference>
<name>A0A841JWD2_9BACT</name>
<reference evidence="3 4" key="1">
    <citation type="submission" date="2020-08" db="EMBL/GenBank/DDBJ databases">
        <title>Genomic Encyclopedia of Type Strains, Phase IV (KMG-IV): sequencing the most valuable type-strain genomes for metagenomic binning, comparative biology and taxonomic classification.</title>
        <authorList>
            <person name="Goeker M."/>
        </authorList>
    </citation>
    <scope>NUCLEOTIDE SEQUENCE [LARGE SCALE GENOMIC DNA]</scope>
    <source>
        <strain evidence="3 4">DSM 103733</strain>
    </source>
</reference>
<dbReference type="PANTHER" id="PTHR33383">
    <property type="entry name" value="MEMBRANE PROTEIN INSERTION EFFICIENCY FACTOR-RELATED"/>
    <property type="match status" value="1"/>
</dbReference>
<evidence type="ECO:0000256" key="2">
    <source>
        <dbReference type="SAM" id="MobiDB-lite"/>
    </source>
</evidence>
<dbReference type="RefSeq" id="WP_082125684.1">
    <property type="nucleotide sequence ID" value="NZ_JACHEK010000007.1"/>
</dbReference>
<accession>A0A841JWD2</accession>
<organism evidence="3 4">
    <name type="scientific">Silvibacterium bohemicum</name>
    <dbReference type="NCBI Taxonomy" id="1577686"/>
    <lineage>
        <taxon>Bacteria</taxon>
        <taxon>Pseudomonadati</taxon>
        <taxon>Acidobacteriota</taxon>
        <taxon>Terriglobia</taxon>
        <taxon>Terriglobales</taxon>
        <taxon>Acidobacteriaceae</taxon>
        <taxon>Silvibacterium</taxon>
    </lineage>
</organism>
<sequence length="106" mass="11506">MSLRDRSISFVFGAYKLVVSPLLHALSGQSGACRFRPTCSEYAATAVSQHGFLRGGWLALRRLARCHPFGQGGFDPVPNTLCRHREESDDSLSHAGAPTSTPRPAH</sequence>
<evidence type="ECO:0000256" key="1">
    <source>
        <dbReference type="HAMAP-Rule" id="MF_00386"/>
    </source>
</evidence>
<comment type="caution">
    <text evidence="3">The sequence shown here is derived from an EMBL/GenBank/DDBJ whole genome shotgun (WGS) entry which is preliminary data.</text>
</comment>
<dbReference type="Proteomes" id="UP000538666">
    <property type="component" value="Unassembled WGS sequence"/>
</dbReference>
<evidence type="ECO:0000313" key="3">
    <source>
        <dbReference type="EMBL" id="MBB6145713.1"/>
    </source>
</evidence>
<gene>
    <name evidence="3" type="ORF">HNQ77_003674</name>
</gene>
<dbReference type="Pfam" id="PF01809">
    <property type="entry name" value="YidD"/>
    <property type="match status" value="1"/>
</dbReference>
<keyword evidence="1" id="KW-1003">Cell membrane</keyword>
<dbReference type="NCBIfam" id="TIGR00278">
    <property type="entry name" value="membrane protein insertion efficiency factor YidD"/>
    <property type="match status" value="1"/>
</dbReference>
<dbReference type="PANTHER" id="PTHR33383:SF1">
    <property type="entry name" value="MEMBRANE PROTEIN INSERTION EFFICIENCY FACTOR-RELATED"/>
    <property type="match status" value="1"/>
</dbReference>
<comment type="subcellular location">
    <subcellularLocation>
        <location evidence="1">Cell membrane</location>
        <topology evidence="1">Peripheral membrane protein</topology>
        <orientation evidence="1">Cytoplasmic side</orientation>
    </subcellularLocation>
</comment>